<reference evidence="1 3" key="2">
    <citation type="submission" date="2018-11" db="EMBL/GenBank/DDBJ databases">
        <authorList>
            <consortium name="Pathogen Informatics"/>
        </authorList>
    </citation>
    <scope>NUCLEOTIDE SEQUENCE [LARGE SCALE GENOMIC DNA]</scope>
</reference>
<dbReference type="AlphaFoldDB" id="A0A0R3SCV7"/>
<name>A0A0R3SCV7_HYMDI</name>
<reference evidence="2 4" key="3">
    <citation type="submission" date="2019-07" db="EMBL/GenBank/DDBJ databases">
        <authorList>
            <person name="Jastrzebski P J."/>
            <person name="Paukszto L."/>
            <person name="Jastrzebski P J."/>
        </authorList>
    </citation>
    <scope>NUCLEOTIDE SEQUENCE [LARGE SCALE GENOMIC DNA]</scope>
    <source>
        <strain evidence="2 4">WMS-il1</strain>
    </source>
</reference>
<dbReference type="Proteomes" id="UP000321570">
    <property type="component" value="Unassembled WGS sequence"/>
</dbReference>
<evidence type="ECO:0000313" key="5">
    <source>
        <dbReference type="WBParaSite" id="HDID_0000244701-mRNA-1"/>
    </source>
</evidence>
<evidence type="ECO:0000313" key="1">
    <source>
        <dbReference type="EMBL" id="VDL19909.1"/>
    </source>
</evidence>
<evidence type="ECO:0000313" key="3">
    <source>
        <dbReference type="Proteomes" id="UP000274504"/>
    </source>
</evidence>
<dbReference type="Proteomes" id="UP000274504">
    <property type="component" value="Unassembled WGS sequence"/>
</dbReference>
<keyword evidence="4" id="KW-1185">Reference proteome</keyword>
<protein>
    <submittedName>
        <fullName evidence="5">ING domain-containing protein</fullName>
    </submittedName>
</protein>
<sequence>MAKDEEEKDVYLLELTIPPFENEFEEEQLRVDCEEALSKMPTHRVDSFEWRCLKTKVVRYKQYLQEKAEYIEKVKKDLKLSKEIYKKCLHLVEQLAETEKEAKKNKHTTVSRSRR</sequence>
<gene>
    <name evidence="1" type="ORF">HDID_LOCUS2448</name>
    <name evidence="2" type="ORF">WMSIL1_LOCUS7021</name>
</gene>
<accession>A0A0R3SCV7</accession>
<dbReference type="EMBL" id="CABIJS010000244">
    <property type="protein sequence ID" value="VUZ47571.1"/>
    <property type="molecule type" value="Genomic_DNA"/>
</dbReference>
<reference evidence="5" key="1">
    <citation type="submission" date="2017-02" db="UniProtKB">
        <authorList>
            <consortium name="WormBaseParasite"/>
        </authorList>
    </citation>
    <scope>IDENTIFICATION</scope>
</reference>
<dbReference type="WBParaSite" id="HDID_0000244701-mRNA-1">
    <property type="protein sequence ID" value="HDID_0000244701-mRNA-1"/>
    <property type="gene ID" value="HDID_0000244701"/>
</dbReference>
<dbReference type="OrthoDB" id="6303389at2759"/>
<evidence type="ECO:0000313" key="4">
    <source>
        <dbReference type="Proteomes" id="UP000321570"/>
    </source>
</evidence>
<dbReference type="EMBL" id="UYSG01000598">
    <property type="protein sequence ID" value="VDL19909.1"/>
    <property type="molecule type" value="Genomic_DNA"/>
</dbReference>
<proteinExistence type="predicted"/>
<organism evidence="5">
    <name type="scientific">Hymenolepis diminuta</name>
    <name type="common">Rat tapeworm</name>
    <dbReference type="NCBI Taxonomy" id="6216"/>
    <lineage>
        <taxon>Eukaryota</taxon>
        <taxon>Metazoa</taxon>
        <taxon>Spiralia</taxon>
        <taxon>Lophotrochozoa</taxon>
        <taxon>Platyhelminthes</taxon>
        <taxon>Cestoda</taxon>
        <taxon>Eucestoda</taxon>
        <taxon>Cyclophyllidea</taxon>
        <taxon>Hymenolepididae</taxon>
        <taxon>Hymenolepis</taxon>
    </lineage>
</organism>
<evidence type="ECO:0000313" key="2">
    <source>
        <dbReference type="EMBL" id="VUZ47571.1"/>
    </source>
</evidence>